<dbReference type="EMBL" id="BMIL01000001">
    <property type="protein sequence ID" value="GGC51320.1"/>
    <property type="molecule type" value="Genomic_DNA"/>
</dbReference>
<reference evidence="1" key="2">
    <citation type="submission" date="2020-09" db="EMBL/GenBank/DDBJ databases">
        <authorList>
            <person name="Sun Q."/>
            <person name="Zhou Y."/>
        </authorList>
    </citation>
    <scope>NUCLEOTIDE SEQUENCE</scope>
    <source>
        <strain evidence="1">CGMCC 1.15343</strain>
    </source>
</reference>
<sequence>MKSDVKNKDSEAYKVKRELAIKAYNLGCVIFSHDTKQVYTPREFLESDEVVTVQKLGMQDYHNFTLHYAKYAVAKKLEELRQAHLDFDAFMVKMLDAFQLNPQEPKTKKP</sequence>
<accession>A0A916TYQ8</accession>
<protein>
    <submittedName>
        <fullName evidence="1">Uncharacterized protein</fullName>
    </submittedName>
</protein>
<gene>
    <name evidence="1" type="ORF">GCM10011387_00900</name>
</gene>
<comment type="caution">
    <text evidence="1">The sequence shown here is derived from an EMBL/GenBank/DDBJ whole genome shotgun (WGS) entry which is preliminary data.</text>
</comment>
<dbReference type="AlphaFoldDB" id="A0A916TYQ8"/>
<reference evidence="1" key="1">
    <citation type="journal article" date="2014" name="Int. J. Syst. Evol. Microbiol.">
        <title>Complete genome sequence of Corynebacterium casei LMG S-19264T (=DSM 44701T), isolated from a smear-ripened cheese.</title>
        <authorList>
            <consortium name="US DOE Joint Genome Institute (JGI-PGF)"/>
            <person name="Walter F."/>
            <person name="Albersmeier A."/>
            <person name="Kalinowski J."/>
            <person name="Ruckert C."/>
        </authorList>
    </citation>
    <scope>NUCLEOTIDE SEQUENCE</scope>
    <source>
        <strain evidence="1">CGMCC 1.15343</strain>
    </source>
</reference>
<proteinExistence type="predicted"/>
<dbReference type="Proteomes" id="UP000651668">
    <property type="component" value="Unassembled WGS sequence"/>
</dbReference>
<name>A0A916TYQ8_9SPHI</name>
<organism evidence="1 2">
    <name type="scientific">Pedobacter quisquiliarum</name>
    <dbReference type="NCBI Taxonomy" id="1834438"/>
    <lineage>
        <taxon>Bacteria</taxon>
        <taxon>Pseudomonadati</taxon>
        <taxon>Bacteroidota</taxon>
        <taxon>Sphingobacteriia</taxon>
        <taxon>Sphingobacteriales</taxon>
        <taxon>Sphingobacteriaceae</taxon>
        <taxon>Pedobacter</taxon>
    </lineage>
</organism>
<evidence type="ECO:0000313" key="1">
    <source>
        <dbReference type="EMBL" id="GGC51320.1"/>
    </source>
</evidence>
<evidence type="ECO:0000313" key="2">
    <source>
        <dbReference type="Proteomes" id="UP000651668"/>
    </source>
</evidence>
<keyword evidence="2" id="KW-1185">Reference proteome</keyword>